<reference evidence="2" key="2">
    <citation type="submission" date="2020-09" db="EMBL/GenBank/DDBJ databases">
        <authorList>
            <person name="Sun Q."/>
            <person name="Ohkuma M."/>
        </authorList>
    </citation>
    <scope>NUCLEOTIDE SEQUENCE</scope>
    <source>
        <strain evidence="2">JCM 4391</strain>
    </source>
</reference>
<feature type="region of interest" description="Disordered" evidence="1">
    <location>
        <begin position="252"/>
        <end position="297"/>
    </location>
</feature>
<evidence type="ECO:0000313" key="2">
    <source>
        <dbReference type="EMBL" id="GGU48299.1"/>
    </source>
</evidence>
<evidence type="ECO:0000256" key="1">
    <source>
        <dbReference type="SAM" id="MobiDB-lite"/>
    </source>
</evidence>
<dbReference type="Pfam" id="PF19934">
    <property type="entry name" value="DUF6397"/>
    <property type="match status" value="1"/>
</dbReference>
<name>A0A918I1I2_9ACTN</name>
<dbReference type="AlphaFoldDB" id="A0A918I1I2"/>
<keyword evidence="3" id="KW-1185">Reference proteome</keyword>
<reference evidence="2" key="1">
    <citation type="journal article" date="2014" name="Int. J. Syst. Evol. Microbiol.">
        <title>Complete genome sequence of Corynebacterium casei LMG S-19264T (=DSM 44701T), isolated from a smear-ripened cheese.</title>
        <authorList>
            <consortium name="US DOE Joint Genome Institute (JGI-PGF)"/>
            <person name="Walter F."/>
            <person name="Albersmeier A."/>
            <person name="Kalinowski J."/>
            <person name="Ruckert C."/>
        </authorList>
    </citation>
    <scope>NUCLEOTIDE SEQUENCE</scope>
    <source>
        <strain evidence="2">JCM 4391</strain>
    </source>
</reference>
<gene>
    <name evidence="2" type="ORF">GCM10010274_41230</name>
</gene>
<dbReference type="EMBL" id="BMTP01000010">
    <property type="protein sequence ID" value="GGU48299.1"/>
    <property type="molecule type" value="Genomic_DNA"/>
</dbReference>
<protein>
    <submittedName>
        <fullName evidence="2">Uncharacterized protein</fullName>
    </submittedName>
</protein>
<accession>A0A918I1I2</accession>
<feature type="compositionally biased region" description="Low complexity" evidence="1">
    <location>
        <begin position="288"/>
        <end position="297"/>
    </location>
</feature>
<dbReference type="InterPro" id="IPR045652">
    <property type="entry name" value="DUF6397"/>
</dbReference>
<sequence>MPVKEAVTEHTVSYGRAAHRLELRKNEFDLAVHLGHVRTVPGTDGGRPRVAAAEIERLRAAPDFPAALRDRVRTVGTRGAAELASITGDRFTRLVKTGHLSPVAFYLNRYRAVVWLYIAAEVREFAGHHPELLTGRLPAPVRARLDAGEDVRARNWRARRLGLLLRRADDPWAAAAAIASLLPPDEIAEVAADPYERAHLDLLRPTLGNARPESLAARDIIDRLQVADDPDEILWHRMSLAHALEEARALRPAPRPDAGGHRTTPALRRSGRTGLLNRLRPGRRRTPRAPAARAWAT</sequence>
<organism evidence="2 3">
    <name type="scientific">Streptomyces lavendofoliae</name>
    <dbReference type="NCBI Taxonomy" id="67314"/>
    <lineage>
        <taxon>Bacteria</taxon>
        <taxon>Bacillati</taxon>
        <taxon>Actinomycetota</taxon>
        <taxon>Actinomycetes</taxon>
        <taxon>Kitasatosporales</taxon>
        <taxon>Streptomycetaceae</taxon>
        <taxon>Streptomyces</taxon>
    </lineage>
</organism>
<evidence type="ECO:0000313" key="3">
    <source>
        <dbReference type="Proteomes" id="UP000636661"/>
    </source>
</evidence>
<comment type="caution">
    <text evidence="2">The sequence shown here is derived from an EMBL/GenBank/DDBJ whole genome shotgun (WGS) entry which is preliminary data.</text>
</comment>
<dbReference type="Proteomes" id="UP000636661">
    <property type="component" value="Unassembled WGS sequence"/>
</dbReference>
<proteinExistence type="predicted"/>
<dbReference type="RefSeq" id="WP_189552341.1">
    <property type="nucleotide sequence ID" value="NZ_BMTP01000010.1"/>
</dbReference>